<dbReference type="EMBL" id="CAJIMS010000001">
    <property type="protein sequence ID" value="CAD7814336.1"/>
    <property type="molecule type" value="Genomic_DNA"/>
</dbReference>
<evidence type="ECO:0000313" key="1">
    <source>
        <dbReference type="EMBL" id="CAD7814336.1"/>
    </source>
</evidence>
<gene>
    <name evidence="1" type="ORF">CHRY9390_02789</name>
</gene>
<proteinExistence type="predicted"/>
<dbReference type="AlphaFoldDB" id="A0A9N8QVP6"/>
<protein>
    <submittedName>
        <fullName evidence="1">Uncharacterized protein</fullName>
    </submittedName>
</protein>
<accession>A0A9N8QVP6</accession>
<organism evidence="1 2">
    <name type="scientific">Chryseobacterium aquaeductus</name>
    <dbReference type="NCBI Taxonomy" id="2675056"/>
    <lineage>
        <taxon>Bacteria</taxon>
        <taxon>Pseudomonadati</taxon>
        <taxon>Bacteroidota</taxon>
        <taxon>Flavobacteriia</taxon>
        <taxon>Flavobacteriales</taxon>
        <taxon>Weeksellaceae</taxon>
        <taxon>Chryseobacterium group</taxon>
        <taxon>Chryseobacterium</taxon>
    </lineage>
</organism>
<evidence type="ECO:0000313" key="2">
    <source>
        <dbReference type="Proteomes" id="UP000662618"/>
    </source>
</evidence>
<comment type="caution">
    <text evidence="1">The sequence shown here is derived from an EMBL/GenBank/DDBJ whole genome shotgun (WGS) entry which is preliminary data.</text>
</comment>
<reference evidence="1" key="1">
    <citation type="submission" date="2020-12" db="EMBL/GenBank/DDBJ databases">
        <authorList>
            <person name="Rodrigo-Torres L."/>
            <person name="Arahal R. D."/>
            <person name="Lucena T."/>
        </authorList>
    </citation>
    <scope>NUCLEOTIDE SEQUENCE</scope>
    <source>
        <strain evidence="1">CECT 9390</strain>
    </source>
</reference>
<name>A0A9N8QVP6_9FLAO</name>
<dbReference type="Proteomes" id="UP000662618">
    <property type="component" value="Unassembled WGS sequence"/>
</dbReference>
<sequence length="53" mass="6224">MICFPRIAQIFTDSFYIILKIPIIKTFMTENEISFHVRKSIFDVYNELGPGLL</sequence>
<keyword evidence="2" id="KW-1185">Reference proteome</keyword>